<dbReference type="AlphaFoldDB" id="A0A915PNC4"/>
<accession>A0A915PNC4</accession>
<name>A0A915PNC4_9BILA</name>
<dbReference type="WBParaSite" id="sdigi.contig2.g262.t1">
    <property type="protein sequence ID" value="sdigi.contig2.g262.t1"/>
    <property type="gene ID" value="sdigi.contig2.g262"/>
</dbReference>
<evidence type="ECO:0000313" key="2">
    <source>
        <dbReference type="Proteomes" id="UP000887581"/>
    </source>
</evidence>
<reference evidence="3" key="1">
    <citation type="submission" date="2022-11" db="UniProtKB">
        <authorList>
            <consortium name="WormBaseParasite"/>
        </authorList>
    </citation>
    <scope>IDENTIFICATION</scope>
</reference>
<dbReference type="Proteomes" id="UP000887581">
    <property type="component" value="Unplaced"/>
</dbReference>
<sequence>MPTFILRIFSPVETLLMMLIFLRFRSQSKQNGHLDRTSTFPAMGRNESVLTEKGVKGRRDAEEKNTAGGFGNSSTSRGSCLHRKVTFLSPTRILYKSVITMNAWAALPAPQKHRQPNQWTLERVSKSANKATEAFMDD</sequence>
<evidence type="ECO:0000313" key="3">
    <source>
        <dbReference type="WBParaSite" id="sdigi.contig2.g262.t1"/>
    </source>
</evidence>
<feature type="compositionally biased region" description="Basic and acidic residues" evidence="1">
    <location>
        <begin position="53"/>
        <end position="65"/>
    </location>
</feature>
<keyword evidence="2" id="KW-1185">Reference proteome</keyword>
<evidence type="ECO:0000256" key="1">
    <source>
        <dbReference type="SAM" id="MobiDB-lite"/>
    </source>
</evidence>
<organism evidence="2 3">
    <name type="scientific">Setaria digitata</name>
    <dbReference type="NCBI Taxonomy" id="48799"/>
    <lineage>
        <taxon>Eukaryota</taxon>
        <taxon>Metazoa</taxon>
        <taxon>Ecdysozoa</taxon>
        <taxon>Nematoda</taxon>
        <taxon>Chromadorea</taxon>
        <taxon>Rhabditida</taxon>
        <taxon>Spirurina</taxon>
        <taxon>Spiruromorpha</taxon>
        <taxon>Filarioidea</taxon>
        <taxon>Setariidae</taxon>
        <taxon>Setaria</taxon>
    </lineage>
</organism>
<feature type="region of interest" description="Disordered" evidence="1">
    <location>
        <begin position="33"/>
        <end position="77"/>
    </location>
</feature>
<proteinExistence type="predicted"/>
<protein>
    <submittedName>
        <fullName evidence="3">Secreted protein</fullName>
    </submittedName>
</protein>